<gene>
    <name evidence="2" type="ORF">RWD45_14350</name>
</gene>
<dbReference type="PROSITE" id="PS51186">
    <property type="entry name" value="GNAT"/>
    <property type="match status" value="1"/>
</dbReference>
<accession>A0ABU5CT96</accession>
<dbReference type="EMBL" id="JAWDIQ010000002">
    <property type="protein sequence ID" value="MDY0409546.1"/>
    <property type="molecule type" value="Genomic_DNA"/>
</dbReference>
<dbReference type="InterPro" id="IPR000182">
    <property type="entry name" value="GNAT_dom"/>
</dbReference>
<dbReference type="Proteomes" id="UP001275315">
    <property type="component" value="Unassembled WGS sequence"/>
</dbReference>
<protein>
    <submittedName>
        <fullName evidence="2">GNAT family N-acetyltransferase</fullName>
        <ecNumber evidence="2">2.3.1.-</ecNumber>
    </submittedName>
</protein>
<evidence type="ECO:0000313" key="3">
    <source>
        <dbReference type="Proteomes" id="UP001275315"/>
    </source>
</evidence>
<keyword evidence="3" id="KW-1185">Reference proteome</keyword>
<dbReference type="Gene3D" id="3.40.630.30">
    <property type="match status" value="1"/>
</dbReference>
<comment type="caution">
    <text evidence="2">The sequence shown here is derived from an EMBL/GenBank/DDBJ whole genome shotgun (WGS) entry which is preliminary data.</text>
</comment>
<proteinExistence type="predicted"/>
<organism evidence="2 3">
    <name type="scientific">Paracerasibacillus soli</name>
    <dbReference type="NCBI Taxonomy" id="480284"/>
    <lineage>
        <taxon>Bacteria</taxon>
        <taxon>Bacillati</taxon>
        <taxon>Bacillota</taxon>
        <taxon>Bacilli</taxon>
        <taxon>Bacillales</taxon>
        <taxon>Bacillaceae</taxon>
        <taxon>Paracerasibacillus</taxon>
    </lineage>
</organism>
<name>A0ABU5CT96_9BACI</name>
<evidence type="ECO:0000313" key="2">
    <source>
        <dbReference type="EMBL" id="MDY0409546.1"/>
    </source>
</evidence>
<feature type="domain" description="N-acetyltransferase" evidence="1">
    <location>
        <begin position="151"/>
        <end position="280"/>
    </location>
</feature>
<dbReference type="SUPFAM" id="SSF55729">
    <property type="entry name" value="Acyl-CoA N-acyltransferases (Nat)"/>
    <property type="match status" value="1"/>
</dbReference>
<dbReference type="GO" id="GO:0016746">
    <property type="term" value="F:acyltransferase activity"/>
    <property type="evidence" value="ECO:0007669"/>
    <property type="project" value="UniProtKB-KW"/>
</dbReference>
<dbReference type="EC" id="2.3.1.-" evidence="2"/>
<keyword evidence="2" id="KW-0012">Acyltransferase</keyword>
<dbReference type="InterPro" id="IPR013653">
    <property type="entry name" value="GCN5-like_dom"/>
</dbReference>
<dbReference type="RefSeq" id="WP_320380344.1">
    <property type="nucleotide sequence ID" value="NZ_JAWDIQ010000002.1"/>
</dbReference>
<dbReference type="Pfam" id="PF08445">
    <property type="entry name" value="FR47"/>
    <property type="match status" value="1"/>
</dbReference>
<sequence length="280" mass="32048">MNIYFEQSIQKFSDKVTNLLEEKEACNNLLLGLVERMKSQPMIEGVYLGLVENDGKVIYCLMQTPGNNWILPDVNHVPPIVLKCIVHTLIEQEKEIPGVIGPTTATVHFVQEYHRLKEKEILHEHMKQRIYQLHDVKLLPEGPGELVVATMKYHDLISDWLVQFGKQINESMTEEQAKEMATRFIEQKSSYLWMVNQVPVSMVNKARATRHGATVNAVFTPDKFKRKGYATNAVSALSLRLLQEGYRFCALYTDDANPTSNGIYQKIGYEQVGTSIVYRK</sequence>
<dbReference type="InterPro" id="IPR016181">
    <property type="entry name" value="Acyl_CoA_acyltransferase"/>
</dbReference>
<keyword evidence="2" id="KW-0808">Transferase</keyword>
<evidence type="ECO:0000259" key="1">
    <source>
        <dbReference type="PROSITE" id="PS51186"/>
    </source>
</evidence>
<reference evidence="2 3" key="1">
    <citation type="submission" date="2023-10" db="EMBL/GenBank/DDBJ databases">
        <title>Virgibacillus soli CC-YMP-6 genome.</title>
        <authorList>
            <person name="Miliotis G."/>
            <person name="Sengupta P."/>
            <person name="Hameed A."/>
            <person name="Chuvochina M."/>
            <person name="Mcdonagh F."/>
            <person name="Simpson A.C."/>
            <person name="Singh N.K."/>
            <person name="Rekha P.D."/>
            <person name="Raman K."/>
            <person name="Hugenholtz P."/>
            <person name="Venkateswaran K."/>
        </authorList>
    </citation>
    <scope>NUCLEOTIDE SEQUENCE [LARGE SCALE GENOMIC DNA]</scope>
    <source>
        <strain evidence="2 3">CC-YMP-6</strain>
    </source>
</reference>